<sequence length="95" mass="10052">VREEQEEGGDPEAGHDASPGGGAGGRDLRAGVARVLSPVFQGGGRGEARGRTAPSGAAVLVRTRLARHEQPRRSGSREFRDARRTTSRRVLPRGV</sequence>
<accession>A0A6J4QJZ3</accession>
<feature type="compositionally biased region" description="Basic residues" evidence="1">
    <location>
        <begin position="85"/>
        <end position="95"/>
    </location>
</feature>
<feature type="non-terminal residue" evidence="2">
    <location>
        <position position="95"/>
    </location>
</feature>
<feature type="compositionally biased region" description="Acidic residues" evidence="1">
    <location>
        <begin position="1"/>
        <end position="10"/>
    </location>
</feature>
<feature type="non-terminal residue" evidence="2">
    <location>
        <position position="1"/>
    </location>
</feature>
<feature type="region of interest" description="Disordered" evidence="1">
    <location>
        <begin position="1"/>
        <end position="95"/>
    </location>
</feature>
<evidence type="ECO:0000256" key="1">
    <source>
        <dbReference type="SAM" id="MobiDB-lite"/>
    </source>
</evidence>
<protein>
    <submittedName>
        <fullName evidence="2">Uncharacterized protein</fullName>
    </submittedName>
</protein>
<proteinExistence type="predicted"/>
<dbReference type="EMBL" id="CADCVB010000152">
    <property type="protein sequence ID" value="CAA9439369.1"/>
    <property type="molecule type" value="Genomic_DNA"/>
</dbReference>
<dbReference type="AlphaFoldDB" id="A0A6J4QJZ3"/>
<evidence type="ECO:0000313" key="2">
    <source>
        <dbReference type="EMBL" id="CAA9439369.1"/>
    </source>
</evidence>
<feature type="compositionally biased region" description="Basic and acidic residues" evidence="1">
    <location>
        <begin position="66"/>
        <end position="84"/>
    </location>
</feature>
<gene>
    <name evidence="2" type="ORF">AVDCRST_MAG78-2250</name>
</gene>
<reference evidence="2" key="1">
    <citation type="submission" date="2020-02" db="EMBL/GenBank/DDBJ databases">
        <authorList>
            <person name="Meier V. D."/>
        </authorList>
    </citation>
    <scope>NUCLEOTIDE SEQUENCE</scope>
    <source>
        <strain evidence="2">AVDCRST_MAG78</strain>
    </source>
</reference>
<organism evidence="2">
    <name type="scientific">uncultured Rubrobacteraceae bacterium</name>
    <dbReference type="NCBI Taxonomy" id="349277"/>
    <lineage>
        <taxon>Bacteria</taxon>
        <taxon>Bacillati</taxon>
        <taxon>Actinomycetota</taxon>
        <taxon>Rubrobacteria</taxon>
        <taxon>Rubrobacterales</taxon>
        <taxon>Rubrobacteraceae</taxon>
        <taxon>environmental samples</taxon>
    </lineage>
</organism>
<name>A0A6J4QJZ3_9ACTN</name>